<dbReference type="PANTHER" id="PTHR35848">
    <property type="entry name" value="OXALATE-BINDING PROTEIN"/>
    <property type="match status" value="1"/>
</dbReference>
<reference evidence="4 5" key="1">
    <citation type="submission" date="2024-02" db="EMBL/GenBank/DDBJ databases">
        <title>Lysinimicrobium sediminis NBRC 112286.</title>
        <authorList>
            <person name="Ichikawa N."/>
            <person name="Katano-Makiyama Y."/>
            <person name="Hidaka K."/>
        </authorList>
    </citation>
    <scope>NUCLEOTIDE SEQUENCE [LARGE SCALE GENOMIC DNA]</scope>
    <source>
        <strain evidence="4 5">NBRC 112286</strain>
    </source>
</reference>
<evidence type="ECO:0000313" key="5">
    <source>
        <dbReference type="Proteomes" id="UP001426770"/>
    </source>
</evidence>
<evidence type="ECO:0000259" key="3">
    <source>
        <dbReference type="Pfam" id="PF07883"/>
    </source>
</evidence>
<dbReference type="EMBL" id="BAABRR010000006">
    <property type="protein sequence ID" value="GAA5518906.1"/>
    <property type="molecule type" value="Genomic_DNA"/>
</dbReference>
<comment type="caution">
    <text evidence="4">The sequence shown here is derived from an EMBL/GenBank/DDBJ whole genome shotgun (WGS) entry which is preliminary data.</text>
</comment>
<feature type="domain" description="Cupin type-2" evidence="3">
    <location>
        <begin position="1"/>
        <end position="71"/>
    </location>
</feature>
<dbReference type="InterPro" id="IPR013096">
    <property type="entry name" value="Cupin_2"/>
</dbReference>
<dbReference type="Proteomes" id="UP001426770">
    <property type="component" value="Unassembled WGS sequence"/>
</dbReference>
<keyword evidence="1" id="KW-0479">Metal-binding</keyword>
<dbReference type="InterPro" id="IPR011051">
    <property type="entry name" value="RmlC_Cupin_sf"/>
</dbReference>
<accession>A0ABP9WIK1</accession>
<keyword evidence="5" id="KW-1185">Reference proteome</keyword>
<organism evidence="4 5">
    <name type="scientific">Demequina sediminis</name>
    <dbReference type="NCBI Taxonomy" id="1930058"/>
    <lineage>
        <taxon>Bacteria</taxon>
        <taxon>Bacillati</taxon>
        <taxon>Actinomycetota</taxon>
        <taxon>Actinomycetes</taxon>
        <taxon>Micrococcales</taxon>
        <taxon>Demequinaceae</taxon>
        <taxon>Demequina</taxon>
    </lineage>
</organism>
<dbReference type="SUPFAM" id="SSF51182">
    <property type="entry name" value="RmlC-like cupins"/>
    <property type="match status" value="1"/>
</dbReference>
<evidence type="ECO:0000256" key="1">
    <source>
        <dbReference type="ARBA" id="ARBA00022723"/>
    </source>
</evidence>
<name>A0ABP9WIK1_9MICO</name>
<sequence>MEIPPGRSAYPYHWHESITEVYVILSGRGRLRTPDGEREVGPGHVVVLPPGPAGAHRLTNDGTEVLRYVDVDTTSDPDVAHYPDSGKTGLIVGGVPVAFHRDAEAVDYYDGESGA</sequence>
<evidence type="ECO:0000313" key="4">
    <source>
        <dbReference type="EMBL" id="GAA5518906.1"/>
    </source>
</evidence>
<gene>
    <name evidence="4" type="ORF">Lsed01_01340</name>
</gene>
<dbReference type="Gene3D" id="2.60.120.10">
    <property type="entry name" value="Jelly Rolls"/>
    <property type="match status" value="1"/>
</dbReference>
<proteinExistence type="predicted"/>
<dbReference type="Pfam" id="PF07883">
    <property type="entry name" value="Cupin_2"/>
    <property type="match status" value="1"/>
</dbReference>
<dbReference type="InterPro" id="IPR014710">
    <property type="entry name" value="RmlC-like_jellyroll"/>
</dbReference>
<protein>
    <recommendedName>
        <fullName evidence="3">Cupin type-2 domain-containing protein</fullName>
    </recommendedName>
</protein>
<dbReference type="PANTHER" id="PTHR35848:SF6">
    <property type="entry name" value="CUPIN TYPE-2 DOMAIN-CONTAINING PROTEIN"/>
    <property type="match status" value="1"/>
</dbReference>
<feature type="region of interest" description="Disordered" evidence="2">
    <location>
        <begin position="34"/>
        <end position="56"/>
    </location>
</feature>
<dbReference type="RefSeq" id="WP_286215069.1">
    <property type="nucleotide sequence ID" value="NZ_AP027736.1"/>
</dbReference>
<evidence type="ECO:0000256" key="2">
    <source>
        <dbReference type="SAM" id="MobiDB-lite"/>
    </source>
</evidence>
<dbReference type="InterPro" id="IPR051610">
    <property type="entry name" value="GPI/OXD"/>
</dbReference>
<feature type="compositionally biased region" description="Low complexity" evidence="2">
    <location>
        <begin position="42"/>
        <end position="56"/>
    </location>
</feature>